<accession>A0A564Y7U7</accession>
<sequence length="88" mass="10085">MLICHPKQIAPMNNKCKQPEEIGLTKPVSLAYATMPKVVAHYTRSLHMHYYQDLNCSQNNVHESHIDPSFAEPIQRVSYPRGFSFKVA</sequence>
<name>A0A564Y7U7_HYMDI</name>
<proteinExistence type="predicted"/>
<keyword evidence="2" id="KW-1185">Reference proteome</keyword>
<dbReference type="EMBL" id="CABIJS010000111">
    <property type="protein sequence ID" value="VUZ43377.1"/>
    <property type="molecule type" value="Genomic_DNA"/>
</dbReference>
<evidence type="ECO:0000313" key="1">
    <source>
        <dbReference type="EMBL" id="VUZ43377.1"/>
    </source>
</evidence>
<organism evidence="1 2">
    <name type="scientific">Hymenolepis diminuta</name>
    <name type="common">Rat tapeworm</name>
    <dbReference type="NCBI Taxonomy" id="6216"/>
    <lineage>
        <taxon>Eukaryota</taxon>
        <taxon>Metazoa</taxon>
        <taxon>Spiralia</taxon>
        <taxon>Lophotrochozoa</taxon>
        <taxon>Platyhelminthes</taxon>
        <taxon>Cestoda</taxon>
        <taxon>Eucestoda</taxon>
        <taxon>Cyclophyllidea</taxon>
        <taxon>Hymenolepididae</taxon>
        <taxon>Hymenolepis</taxon>
    </lineage>
</organism>
<evidence type="ECO:0000313" key="2">
    <source>
        <dbReference type="Proteomes" id="UP000321570"/>
    </source>
</evidence>
<dbReference type="AlphaFoldDB" id="A0A564Y7U7"/>
<reference evidence="1 2" key="1">
    <citation type="submission" date="2019-07" db="EMBL/GenBank/DDBJ databases">
        <authorList>
            <person name="Jastrzebski P J."/>
            <person name="Paukszto L."/>
            <person name="Jastrzebski P J."/>
        </authorList>
    </citation>
    <scope>NUCLEOTIDE SEQUENCE [LARGE SCALE GENOMIC DNA]</scope>
    <source>
        <strain evidence="1 2">WMS-il1</strain>
    </source>
</reference>
<gene>
    <name evidence="1" type="ORF">WMSIL1_LOCUS4031</name>
</gene>
<protein>
    <submittedName>
        <fullName evidence="1">Uncharacterized protein</fullName>
    </submittedName>
</protein>
<dbReference type="Proteomes" id="UP000321570">
    <property type="component" value="Unassembled WGS sequence"/>
</dbReference>